<dbReference type="PANTHER" id="PTHR38479:SF2">
    <property type="entry name" value="WINGED HELIX DNA-BINDING DOMAIN-CONTAINING PROTEIN"/>
    <property type="match status" value="1"/>
</dbReference>
<sequence>MDAKTIIENRFQSQKLIQTAWSDSPERIVFHFGAMQSQNYGQSLWAVGSRMTTPSEESVEQAINNGEIIRTWLLRGTIHLFSAKDYHWMMDLIAPTIDKICKPYRAKLGLTDEVLHKATEVVSEIVSEQAVTRKDLAAHLATKDLPSAGIPFAQLLVYLSSRKVICSGPNETFRNTMHIPADTNHFTREEAIKELAKRYIQSHAPATLKDFCFWSGLTVTDAKIGLADMPKMGDYYITTLVENGTMPTTIPLAGFDEWIIGYRDRSVVLPEIWHDEIMTKNGIFRPAIITEGKVVGKWEKPKKRAELDGDFWDRYIQFRNML</sequence>
<dbReference type="AlphaFoldDB" id="A0A0B8RFG8"/>
<comment type="caution">
    <text evidence="1">The sequence shown here is derived from an EMBL/GenBank/DDBJ whole genome shotgun (WGS) entry which is preliminary data.</text>
</comment>
<reference evidence="4 8" key="3">
    <citation type="submission" date="2019-09" db="EMBL/GenBank/DDBJ databases">
        <authorList>
            <consortium name="PulseNet: The National Subtyping Network for Foodborne Disease Surveillance"/>
            <person name="Tarr C.L."/>
            <person name="Trees E."/>
            <person name="Katz L.S."/>
            <person name="Carleton-Romer H.A."/>
            <person name="Stroika S."/>
            <person name="Kucerova Z."/>
            <person name="Roache K.F."/>
            <person name="Sabol A.L."/>
            <person name="Besser J."/>
            <person name="Gerner-Smidt P."/>
        </authorList>
    </citation>
    <scope>NUCLEOTIDE SEQUENCE [LARGE SCALE GENOMIC DNA]</scope>
    <source>
        <strain evidence="4 8">PNUSAL005692</strain>
    </source>
</reference>
<dbReference type="Pfam" id="PF06224">
    <property type="entry name" value="AlkZ-like"/>
    <property type="match status" value="1"/>
</dbReference>
<evidence type="ECO:0000313" key="7">
    <source>
        <dbReference type="Proteomes" id="UP000365297"/>
    </source>
</evidence>
<proteinExistence type="predicted"/>
<dbReference type="EMBL" id="AAAIXK010000001">
    <property type="protein sequence ID" value="EAC5549218.1"/>
    <property type="molecule type" value="Genomic_DNA"/>
</dbReference>
<dbReference type="RefSeq" id="WP_010958810.1">
    <property type="nucleotide sequence ID" value="NC_021825.2"/>
</dbReference>
<protein>
    <submittedName>
        <fullName evidence="1">Winged helix DNA-binding domain-containing protein</fullName>
    </submittedName>
</protein>
<dbReference type="SMR" id="A0A0B8RFG8"/>
<evidence type="ECO:0000313" key="6">
    <source>
        <dbReference type="Proteomes" id="UP000272537"/>
    </source>
</evidence>
<evidence type="ECO:0000313" key="3">
    <source>
        <dbReference type="EMBL" id="EAH4240839.1"/>
    </source>
</evidence>
<reference evidence="5 6" key="1">
    <citation type="journal article" date="2018" name="BMC Genomics">
        <title>Genes significantly associated with lineage II food isolates of Listeria monocytogenes.</title>
        <authorList>
            <person name="Pirone-Davies C."/>
            <person name="Chen Y."/>
            <person name="Pightling A."/>
            <person name="Ryan G."/>
            <person name="Wang Y."/>
            <person name="Yao K."/>
            <person name="Hoffmann M."/>
            <person name="Allard M.W."/>
        </authorList>
    </citation>
    <scope>NUCLEOTIDE SEQUENCE [LARGE SCALE GENOMIC DNA]</scope>
    <source>
        <strain evidence="5 6">PNUSAL000550</strain>
    </source>
</reference>
<evidence type="ECO:0000313" key="1">
    <source>
        <dbReference type="EMBL" id="EAC5549218.1"/>
    </source>
</evidence>
<dbReference type="Proteomes" id="UP000527632">
    <property type="component" value="Unassembled WGS sequence"/>
</dbReference>
<dbReference type="KEGG" id="lmok:CQ02_04310"/>
<dbReference type="Proteomes" id="UP000272537">
    <property type="component" value="Unassembled WGS sequence"/>
</dbReference>
<dbReference type="EMBL" id="AABGUK010000001">
    <property type="protein sequence ID" value="EAH4240839.1"/>
    <property type="molecule type" value="Genomic_DNA"/>
</dbReference>
<dbReference type="EMBL" id="AALGDA010000008">
    <property type="protein sequence ID" value="ECY9782212.1"/>
    <property type="molecule type" value="Genomic_DNA"/>
</dbReference>
<evidence type="ECO:0000313" key="10">
    <source>
        <dbReference type="Proteomes" id="UP000528151"/>
    </source>
</evidence>
<dbReference type="EMBL" id="QXLS01000001">
    <property type="protein sequence ID" value="RKA10885.1"/>
    <property type="molecule type" value="Genomic_DNA"/>
</dbReference>
<evidence type="ECO:0000313" key="8">
    <source>
        <dbReference type="Proteomes" id="UP000489121"/>
    </source>
</evidence>
<reference evidence="7 10" key="2">
    <citation type="submission" date="2018-06" db="EMBL/GenBank/DDBJ databases">
        <authorList>
            <consortium name="GenomeTrakr: Next Generation Sequencing Network for Food Pathogen Tracability"/>
        </authorList>
    </citation>
    <scope>NUCLEOTIDE SEQUENCE [LARGE SCALE GENOMIC DNA]</scope>
    <source>
        <strain evidence="2 10">CFSAN063727</strain>
        <strain evidence="1 7">FDA00007096</strain>
        <strain evidence="3 9">LS1344</strain>
    </source>
</reference>
<dbReference type="EMBL" id="AABBZO010000002">
    <property type="protein sequence ID" value="EAG4461147.1"/>
    <property type="molecule type" value="Genomic_DNA"/>
</dbReference>
<evidence type="ECO:0000313" key="9">
    <source>
        <dbReference type="Proteomes" id="UP000527632"/>
    </source>
</evidence>
<evidence type="ECO:0000313" key="5">
    <source>
        <dbReference type="EMBL" id="RKA10885.1"/>
    </source>
</evidence>
<accession>A0A0B8RFG8</accession>
<evidence type="ECO:0000313" key="4">
    <source>
        <dbReference type="EMBL" id="ECY9782212.1"/>
    </source>
</evidence>
<dbReference type="PANTHER" id="PTHR38479">
    <property type="entry name" value="LMO0824 PROTEIN"/>
    <property type="match status" value="1"/>
</dbReference>
<dbReference type="GO" id="GO:0003677">
    <property type="term" value="F:DNA binding"/>
    <property type="evidence" value="ECO:0007669"/>
    <property type="project" value="UniProtKB-KW"/>
</dbReference>
<name>A0A0B8RFG8_LISMN</name>
<dbReference type="Proteomes" id="UP000365297">
    <property type="component" value="Unassembled WGS sequence"/>
</dbReference>
<gene>
    <name evidence="1" type="ORF">ARY78_02090</name>
    <name evidence="2" type="ORF">CA369_02500</name>
    <name evidence="5" type="ORF">DYZ80_00417</name>
    <name evidence="3" type="ORF">E5F58_02355</name>
    <name evidence="4" type="ORF">F6515_04330</name>
</gene>
<evidence type="ECO:0000313" key="2">
    <source>
        <dbReference type="EMBL" id="EAG4461147.1"/>
    </source>
</evidence>
<dbReference type="InterPro" id="IPR009351">
    <property type="entry name" value="AlkZ-like"/>
</dbReference>
<dbReference type="Proteomes" id="UP000489121">
    <property type="component" value="Unassembled WGS sequence"/>
</dbReference>
<keyword evidence="1" id="KW-0238">DNA-binding</keyword>
<organism evidence="1 7">
    <name type="scientific">Listeria monocytogenes</name>
    <dbReference type="NCBI Taxonomy" id="1639"/>
    <lineage>
        <taxon>Bacteria</taxon>
        <taxon>Bacillati</taxon>
        <taxon>Bacillota</taxon>
        <taxon>Bacilli</taxon>
        <taxon>Bacillales</taxon>
        <taxon>Listeriaceae</taxon>
        <taxon>Listeria</taxon>
    </lineage>
</organism>
<dbReference type="Proteomes" id="UP000528151">
    <property type="component" value="Unassembled WGS sequence"/>
</dbReference>